<dbReference type="EMBL" id="KZ819503">
    <property type="protein sequence ID" value="PWN39030.1"/>
    <property type="molecule type" value="Genomic_DNA"/>
</dbReference>
<keyword evidence="3" id="KW-1185">Reference proteome</keyword>
<accession>A0A316VNY2</accession>
<dbReference type="AlphaFoldDB" id="A0A316VNY2"/>
<sequence>MTPKQLIIAVVLCTFLGFAQAKIYSLRTSASNPKDAWYRSCSVVGGFGDLSQTEIGFTGYCLGLNGEDLGQSTVDNLNAQAPSSWIIFGTGPA</sequence>
<proteinExistence type="predicted"/>
<gene>
    <name evidence="2" type="ORF">IE81DRAFT_350533</name>
</gene>
<evidence type="ECO:0000313" key="3">
    <source>
        <dbReference type="Proteomes" id="UP000245783"/>
    </source>
</evidence>
<reference evidence="2 3" key="1">
    <citation type="journal article" date="2018" name="Mol. Biol. Evol.">
        <title>Broad Genomic Sampling Reveals a Smut Pathogenic Ancestry of the Fungal Clade Ustilaginomycotina.</title>
        <authorList>
            <person name="Kijpornyongpan T."/>
            <person name="Mondo S.J."/>
            <person name="Barry K."/>
            <person name="Sandor L."/>
            <person name="Lee J."/>
            <person name="Lipzen A."/>
            <person name="Pangilinan J."/>
            <person name="LaButti K."/>
            <person name="Hainaut M."/>
            <person name="Henrissat B."/>
            <person name="Grigoriev I.V."/>
            <person name="Spatafora J.W."/>
            <person name="Aime M.C."/>
        </authorList>
    </citation>
    <scope>NUCLEOTIDE SEQUENCE [LARGE SCALE GENOMIC DNA]</scope>
    <source>
        <strain evidence="2 3">MCA 4658</strain>
    </source>
</reference>
<dbReference type="Proteomes" id="UP000245783">
    <property type="component" value="Unassembled WGS sequence"/>
</dbReference>
<keyword evidence="1" id="KW-0732">Signal</keyword>
<evidence type="ECO:0000256" key="1">
    <source>
        <dbReference type="SAM" id="SignalP"/>
    </source>
</evidence>
<feature type="chain" id="PRO_5016406896" evidence="1">
    <location>
        <begin position="22"/>
        <end position="93"/>
    </location>
</feature>
<dbReference type="InParanoid" id="A0A316VNY2"/>
<organism evidence="2 3">
    <name type="scientific">Ceraceosorus guamensis</name>
    <dbReference type="NCBI Taxonomy" id="1522189"/>
    <lineage>
        <taxon>Eukaryota</taxon>
        <taxon>Fungi</taxon>
        <taxon>Dikarya</taxon>
        <taxon>Basidiomycota</taxon>
        <taxon>Ustilaginomycotina</taxon>
        <taxon>Exobasidiomycetes</taxon>
        <taxon>Ceraceosorales</taxon>
        <taxon>Ceraceosoraceae</taxon>
        <taxon>Ceraceosorus</taxon>
    </lineage>
</organism>
<protein>
    <submittedName>
        <fullName evidence="2">Uncharacterized protein</fullName>
    </submittedName>
</protein>
<name>A0A316VNY2_9BASI</name>
<dbReference type="GeneID" id="37038420"/>
<dbReference type="OrthoDB" id="10283246at2759"/>
<dbReference type="RefSeq" id="XP_025366190.1">
    <property type="nucleotide sequence ID" value="XM_025516550.1"/>
</dbReference>
<feature type="signal peptide" evidence="1">
    <location>
        <begin position="1"/>
        <end position="21"/>
    </location>
</feature>
<evidence type="ECO:0000313" key="2">
    <source>
        <dbReference type="EMBL" id="PWN39030.1"/>
    </source>
</evidence>